<evidence type="ECO:0000313" key="3">
    <source>
        <dbReference type="EMBL" id="MBH8556920.1"/>
    </source>
</evidence>
<keyword evidence="4" id="KW-1185">Reference proteome</keyword>
<keyword evidence="1" id="KW-0732">Signal</keyword>
<protein>
    <recommendedName>
        <fullName evidence="2">DUF3108 domain-containing protein</fullName>
    </recommendedName>
</protein>
<dbReference type="InterPro" id="IPR049279">
    <property type="entry name" value="DUF3108-like"/>
</dbReference>
<evidence type="ECO:0000259" key="2">
    <source>
        <dbReference type="Pfam" id="PF21347"/>
    </source>
</evidence>
<gene>
    <name evidence="3" type="ORF">I7X13_02605</name>
</gene>
<dbReference type="EMBL" id="JAEDAE010000001">
    <property type="protein sequence ID" value="MBH8556920.1"/>
    <property type="molecule type" value="Genomic_DNA"/>
</dbReference>
<accession>A0ABS0Q2P3</accession>
<feature type="domain" description="DUF3108" evidence="2">
    <location>
        <begin position="112"/>
        <end position="173"/>
    </location>
</feature>
<name>A0ABS0Q2P3_9BACT</name>
<comment type="caution">
    <text evidence="3">The sequence shown here is derived from an EMBL/GenBank/DDBJ whole genome shotgun (WGS) entry which is preliminary data.</text>
</comment>
<dbReference type="Proteomes" id="UP000625631">
    <property type="component" value="Unassembled WGS sequence"/>
</dbReference>
<evidence type="ECO:0000313" key="4">
    <source>
        <dbReference type="Proteomes" id="UP000625631"/>
    </source>
</evidence>
<feature type="chain" id="PRO_5047052182" description="DUF3108 domain-containing protein" evidence="1">
    <location>
        <begin position="25"/>
        <end position="177"/>
    </location>
</feature>
<organism evidence="3 4">
    <name type="scientific">Hymenobacter negativus</name>
    <dbReference type="NCBI Taxonomy" id="2795026"/>
    <lineage>
        <taxon>Bacteria</taxon>
        <taxon>Pseudomonadati</taxon>
        <taxon>Bacteroidota</taxon>
        <taxon>Cytophagia</taxon>
        <taxon>Cytophagales</taxon>
        <taxon>Hymenobacteraceae</taxon>
        <taxon>Hymenobacter</taxon>
    </lineage>
</organism>
<reference evidence="3 4" key="1">
    <citation type="submission" date="2020-12" db="EMBL/GenBank/DDBJ databases">
        <title>Hymenobacter sp.</title>
        <authorList>
            <person name="Kim M.K."/>
        </authorList>
    </citation>
    <scope>NUCLEOTIDE SEQUENCE [LARGE SCALE GENOMIC DNA]</scope>
    <source>
        <strain evidence="3 4">BT442</strain>
    </source>
</reference>
<dbReference type="Gene3D" id="2.40.360.20">
    <property type="match status" value="1"/>
</dbReference>
<feature type="signal peptide" evidence="1">
    <location>
        <begin position="1"/>
        <end position="24"/>
    </location>
</feature>
<dbReference type="Pfam" id="PF21347">
    <property type="entry name" value="DUF3108_like"/>
    <property type="match status" value="1"/>
</dbReference>
<dbReference type="RefSeq" id="WP_198074237.1">
    <property type="nucleotide sequence ID" value="NZ_JAEDAE010000001.1"/>
</dbReference>
<proteinExistence type="predicted"/>
<sequence>MHLSTIRPLHAAAFFLLISVPAHAQLAAESAHAPRVADISDLAFEPSGPFASQAATMGVYEGSNIKYVLLDAEGKTIADPTGAIALAGSTASASAELDSLLKQCRAGAAPTQVTVPAGTFSCYPVTGQYTPTNTPQPGPKSGGKQVDYYAPIIGLIKTDYYDSNGKLLQSRVLSKLR</sequence>
<evidence type="ECO:0000256" key="1">
    <source>
        <dbReference type="SAM" id="SignalP"/>
    </source>
</evidence>